<name>A0AAW1RT85_9CHLO</name>
<comment type="caution">
    <text evidence="2">The sequence shown here is derived from an EMBL/GenBank/DDBJ whole genome shotgun (WGS) entry which is preliminary data.</text>
</comment>
<evidence type="ECO:0000313" key="2">
    <source>
        <dbReference type="EMBL" id="KAK9836537.1"/>
    </source>
</evidence>
<accession>A0AAW1RT85</accession>
<organism evidence="2 3">
    <name type="scientific">Apatococcus lobatus</name>
    <dbReference type="NCBI Taxonomy" id="904363"/>
    <lineage>
        <taxon>Eukaryota</taxon>
        <taxon>Viridiplantae</taxon>
        <taxon>Chlorophyta</taxon>
        <taxon>core chlorophytes</taxon>
        <taxon>Trebouxiophyceae</taxon>
        <taxon>Chlorellales</taxon>
        <taxon>Chlorellaceae</taxon>
        <taxon>Apatococcus</taxon>
    </lineage>
</organism>
<dbReference type="SUPFAM" id="SSF54909">
    <property type="entry name" value="Dimeric alpha+beta barrel"/>
    <property type="match status" value="1"/>
</dbReference>
<evidence type="ECO:0000313" key="3">
    <source>
        <dbReference type="Proteomes" id="UP001438707"/>
    </source>
</evidence>
<evidence type="ECO:0000256" key="1">
    <source>
        <dbReference type="SAM" id="MobiDB-lite"/>
    </source>
</evidence>
<dbReference type="EMBL" id="JALJOS010000007">
    <property type="protein sequence ID" value="KAK9836537.1"/>
    <property type="molecule type" value="Genomic_DNA"/>
</dbReference>
<dbReference type="Gene3D" id="3.30.70.100">
    <property type="match status" value="1"/>
</dbReference>
<gene>
    <name evidence="2" type="ORF">WJX74_002704</name>
</gene>
<dbReference type="Proteomes" id="UP001438707">
    <property type="component" value="Unassembled WGS sequence"/>
</dbReference>
<dbReference type="AlphaFoldDB" id="A0AAW1RT85"/>
<sequence length="137" mass="14919">MSDRQSGILSFECSQDNWEPNVVHFWERYVGNAKLGAHSTSPEMKKFMEKVQPFLEQPIGMALYEWKDGKIGAVCIQGGPKGEGGLDDATGASGAAGGAGLKQTSATVDLGNVKEDAKEEDRGLWGLNIKFPWMKKK</sequence>
<dbReference type="InterPro" id="IPR011008">
    <property type="entry name" value="Dimeric_a/b-barrel"/>
</dbReference>
<proteinExistence type="predicted"/>
<reference evidence="2 3" key="1">
    <citation type="journal article" date="2024" name="Nat. Commun.">
        <title>Phylogenomics reveals the evolutionary origins of lichenization in chlorophyte algae.</title>
        <authorList>
            <person name="Puginier C."/>
            <person name="Libourel C."/>
            <person name="Otte J."/>
            <person name="Skaloud P."/>
            <person name="Haon M."/>
            <person name="Grisel S."/>
            <person name="Petersen M."/>
            <person name="Berrin J.G."/>
            <person name="Delaux P.M."/>
            <person name="Dal Grande F."/>
            <person name="Keller J."/>
        </authorList>
    </citation>
    <scope>NUCLEOTIDE SEQUENCE [LARGE SCALE GENOMIC DNA]</scope>
    <source>
        <strain evidence="2 3">SAG 2145</strain>
    </source>
</reference>
<evidence type="ECO:0008006" key="4">
    <source>
        <dbReference type="Google" id="ProtNLM"/>
    </source>
</evidence>
<feature type="region of interest" description="Disordered" evidence="1">
    <location>
        <begin position="82"/>
        <end position="101"/>
    </location>
</feature>
<protein>
    <recommendedName>
        <fullName evidence="4">ABM domain-containing protein</fullName>
    </recommendedName>
</protein>
<keyword evidence="3" id="KW-1185">Reference proteome</keyword>